<dbReference type="InterPro" id="IPR032710">
    <property type="entry name" value="NTF2-like_dom_sf"/>
</dbReference>
<sequence length="130" mass="14309">MGSGPPPCPCRSRRPFADCCAPYLTGEQNAPTAEALMRSRFTAYALGDLAYVARTWHPSTRPADLSPDPDTTWVALQIVETTAGRESDDTGTVHFRASFRTPTGRDVLEEISRFTRQNGAWVYVDGDILT</sequence>
<evidence type="ECO:0000256" key="1">
    <source>
        <dbReference type="HAMAP-Rule" id="MF_00612"/>
    </source>
</evidence>
<comment type="similarity">
    <text evidence="1">Belongs to the UPF0225 family.</text>
</comment>
<comment type="caution">
    <text evidence="3">The sequence shown here is derived from an EMBL/GenBank/DDBJ whole genome shotgun (WGS) entry which is preliminary data.</text>
</comment>
<dbReference type="InterPro" id="IPR023006">
    <property type="entry name" value="YchJ-like"/>
</dbReference>
<dbReference type="PANTHER" id="PTHR33747">
    <property type="entry name" value="UPF0225 PROTEIN SCO1677"/>
    <property type="match status" value="1"/>
</dbReference>
<protein>
    <recommendedName>
        <fullName evidence="1">UPF0225 protein ATL40_2535</fullName>
    </recommendedName>
</protein>
<keyword evidence="4" id="KW-1185">Reference proteome</keyword>
<dbReference type="AlphaFoldDB" id="A0A2A9D4Z1"/>
<feature type="domain" description="YchJ-like middle NTF2-like" evidence="2">
    <location>
        <begin position="32"/>
        <end position="126"/>
    </location>
</feature>
<reference evidence="3 4" key="1">
    <citation type="submission" date="2017-10" db="EMBL/GenBank/DDBJ databases">
        <title>Sequencing the genomes of 1000 actinobacteria strains.</title>
        <authorList>
            <person name="Klenk H.-P."/>
        </authorList>
    </citation>
    <scope>NUCLEOTIDE SEQUENCE [LARGE SCALE GENOMIC DNA]</scope>
    <source>
        <strain evidence="3 4">DSM 21801</strain>
    </source>
</reference>
<dbReference type="Proteomes" id="UP000224915">
    <property type="component" value="Unassembled WGS sequence"/>
</dbReference>
<evidence type="ECO:0000313" key="3">
    <source>
        <dbReference type="EMBL" id="PFG20919.1"/>
    </source>
</evidence>
<evidence type="ECO:0000259" key="2">
    <source>
        <dbReference type="Pfam" id="PF17775"/>
    </source>
</evidence>
<dbReference type="Gene3D" id="3.10.450.50">
    <property type="match status" value="1"/>
</dbReference>
<gene>
    <name evidence="3" type="ORF">ATL40_2535</name>
</gene>
<organism evidence="3 4">
    <name type="scientific">Serinibacter salmoneus</name>
    <dbReference type="NCBI Taxonomy" id="556530"/>
    <lineage>
        <taxon>Bacteria</taxon>
        <taxon>Bacillati</taxon>
        <taxon>Actinomycetota</taxon>
        <taxon>Actinomycetes</taxon>
        <taxon>Micrococcales</taxon>
        <taxon>Beutenbergiaceae</taxon>
        <taxon>Serinibacter</taxon>
    </lineage>
</organism>
<evidence type="ECO:0000313" key="4">
    <source>
        <dbReference type="Proteomes" id="UP000224915"/>
    </source>
</evidence>
<proteinExistence type="inferred from homology"/>
<dbReference type="PANTHER" id="PTHR33747:SF1">
    <property type="entry name" value="ADENYLATE CYCLASE-ASSOCIATED CAP C-TERMINAL DOMAIN-CONTAINING PROTEIN"/>
    <property type="match status" value="1"/>
</dbReference>
<dbReference type="InterPro" id="IPR048469">
    <property type="entry name" value="YchJ-like_M"/>
</dbReference>
<dbReference type="EMBL" id="PDJD01000001">
    <property type="protein sequence ID" value="PFG20919.1"/>
    <property type="molecule type" value="Genomic_DNA"/>
</dbReference>
<dbReference type="HAMAP" id="MF_00612">
    <property type="entry name" value="UPF0225"/>
    <property type="match status" value="1"/>
</dbReference>
<name>A0A2A9D4Z1_9MICO</name>
<dbReference type="Pfam" id="PF17775">
    <property type="entry name" value="YchJ_M-like"/>
    <property type="match status" value="1"/>
</dbReference>
<dbReference type="SUPFAM" id="SSF54427">
    <property type="entry name" value="NTF2-like"/>
    <property type="match status" value="1"/>
</dbReference>
<accession>A0A2A9D4Z1</accession>